<sequence>MIFFGYSLSVSILYTIDVFLYAFSLGMHLIVNFLLYNFVLCFFMISLVSC</sequence>
<dbReference type="EMBL" id="CZBM01000021">
    <property type="protein sequence ID" value="CUQ53432.1"/>
    <property type="molecule type" value="Genomic_DNA"/>
</dbReference>
<dbReference type="Proteomes" id="UP000095332">
    <property type="component" value="Unassembled WGS sequence"/>
</dbReference>
<accession>A0A174X225</accession>
<protein>
    <submittedName>
        <fullName evidence="2">Uncharacterized protein</fullName>
    </submittedName>
</protein>
<keyword evidence="1" id="KW-0472">Membrane</keyword>
<dbReference type="AlphaFoldDB" id="A0A174X225"/>
<evidence type="ECO:0000313" key="3">
    <source>
        <dbReference type="Proteomes" id="UP000095332"/>
    </source>
</evidence>
<feature type="transmembrane region" description="Helical" evidence="1">
    <location>
        <begin position="6"/>
        <end position="23"/>
    </location>
</feature>
<name>A0A174X225_PARDI</name>
<evidence type="ECO:0000256" key="1">
    <source>
        <dbReference type="SAM" id="Phobius"/>
    </source>
</evidence>
<keyword evidence="1" id="KW-1133">Transmembrane helix</keyword>
<proteinExistence type="predicted"/>
<keyword evidence="1" id="KW-0812">Transmembrane</keyword>
<organism evidence="2 3">
    <name type="scientific">Parabacteroides distasonis</name>
    <dbReference type="NCBI Taxonomy" id="823"/>
    <lineage>
        <taxon>Bacteria</taxon>
        <taxon>Pseudomonadati</taxon>
        <taxon>Bacteroidota</taxon>
        <taxon>Bacteroidia</taxon>
        <taxon>Bacteroidales</taxon>
        <taxon>Tannerellaceae</taxon>
        <taxon>Parabacteroides</taxon>
    </lineage>
</organism>
<feature type="transmembrane region" description="Helical" evidence="1">
    <location>
        <begin position="30"/>
        <end position="49"/>
    </location>
</feature>
<evidence type="ECO:0000313" key="2">
    <source>
        <dbReference type="EMBL" id="CUQ53432.1"/>
    </source>
</evidence>
<gene>
    <name evidence="2" type="ORF">ERS852560_03876</name>
</gene>
<reference evidence="2 3" key="1">
    <citation type="submission" date="2015-09" db="EMBL/GenBank/DDBJ databases">
        <authorList>
            <consortium name="Pathogen Informatics"/>
        </authorList>
    </citation>
    <scope>NUCLEOTIDE SEQUENCE [LARGE SCALE GENOMIC DNA]</scope>
    <source>
        <strain evidence="2 3">2789STDY5834948</strain>
    </source>
</reference>